<dbReference type="Proteomes" id="UP001501565">
    <property type="component" value="Unassembled WGS sequence"/>
</dbReference>
<keyword evidence="2" id="KW-1185">Reference proteome</keyword>
<protein>
    <submittedName>
        <fullName evidence="1">Uncharacterized protein</fullName>
    </submittedName>
</protein>
<reference evidence="2" key="1">
    <citation type="journal article" date="2019" name="Int. J. Syst. Evol. Microbiol.">
        <title>The Global Catalogue of Microorganisms (GCM) 10K type strain sequencing project: providing services to taxonomists for standard genome sequencing and annotation.</title>
        <authorList>
            <consortium name="The Broad Institute Genomics Platform"/>
            <consortium name="The Broad Institute Genome Sequencing Center for Infectious Disease"/>
            <person name="Wu L."/>
            <person name="Ma J."/>
        </authorList>
    </citation>
    <scope>NUCLEOTIDE SEQUENCE [LARGE SCALE GENOMIC DNA]</scope>
    <source>
        <strain evidence="2">JCM 17551</strain>
    </source>
</reference>
<dbReference type="EMBL" id="BAABBN010000004">
    <property type="protein sequence ID" value="GAA3915739.1"/>
    <property type="molecule type" value="Genomic_DNA"/>
</dbReference>
<name>A0ABP7M5S3_9GAMM</name>
<dbReference type="RefSeq" id="WP_344795723.1">
    <property type="nucleotide sequence ID" value="NZ_BAABBN010000004.1"/>
</dbReference>
<gene>
    <name evidence="1" type="ORF">GCM10022277_08010</name>
</gene>
<evidence type="ECO:0000313" key="1">
    <source>
        <dbReference type="EMBL" id="GAA3915739.1"/>
    </source>
</evidence>
<evidence type="ECO:0000313" key="2">
    <source>
        <dbReference type="Proteomes" id="UP001501565"/>
    </source>
</evidence>
<organism evidence="1 2">
    <name type="scientific">Litoribacillus peritrichatus</name>
    <dbReference type="NCBI Taxonomy" id="718191"/>
    <lineage>
        <taxon>Bacteria</taxon>
        <taxon>Pseudomonadati</taxon>
        <taxon>Pseudomonadota</taxon>
        <taxon>Gammaproteobacteria</taxon>
        <taxon>Oceanospirillales</taxon>
        <taxon>Oceanospirillaceae</taxon>
        <taxon>Litoribacillus</taxon>
    </lineage>
</organism>
<accession>A0ABP7M5S3</accession>
<comment type="caution">
    <text evidence="1">The sequence shown here is derived from an EMBL/GenBank/DDBJ whole genome shotgun (WGS) entry which is preliminary data.</text>
</comment>
<sequence>MSNLSIEVEGKKYEIKATEKSNSWGNGLKLAIYSSNKELINSISYMCHPEFENYEVFQQKSFSELQAIAMSKLATDMATNKYKQACSNGLELVLPINKN</sequence>
<proteinExistence type="predicted"/>